<evidence type="ECO:0000313" key="1">
    <source>
        <dbReference type="EMBL" id="KAI3759015.1"/>
    </source>
</evidence>
<protein>
    <submittedName>
        <fullName evidence="1">Uncharacterized protein</fullName>
    </submittedName>
</protein>
<dbReference type="Proteomes" id="UP001055879">
    <property type="component" value="Linkage Group LG02"/>
</dbReference>
<sequence>MFVGSAKGVATLAVGRLVSENGVLKGVNDGNLLYIIHRDGLEIVNKSLVKVAESSWAPSEFHVAAISGSEDE</sequence>
<evidence type="ECO:0000313" key="2">
    <source>
        <dbReference type="Proteomes" id="UP001055879"/>
    </source>
</evidence>
<accession>A0ACB9EJN1</accession>
<gene>
    <name evidence="1" type="ORF">L6452_06588</name>
</gene>
<dbReference type="EMBL" id="CM042048">
    <property type="protein sequence ID" value="KAI3759015.1"/>
    <property type="molecule type" value="Genomic_DNA"/>
</dbReference>
<reference evidence="1 2" key="2">
    <citation type="journal article" date="2022" name="Mol. Ecol. Resour.">
        <title>The genomes of chicory, endive, great burdock and yacon provide insights into Asteraceae paleo-polyploidization history and plant inulin production.</title>
        <authorList>
            <person name="Fan W."/>
            <person name="Wang S."/>
            <person name="Wang H."/>
            <person name="Wang A."/>
            <person name="Jiang F."/>
            <person name="Liu H."/>
            <person name="Zhao H."/>
            <person name="Xu D."/>
            <person name="Zhang Y."/>
        </authorList>
    </citation>
    <scope>NUCLEOTIDE SEQUENCE [LARGE SCALE GENOMIC DNA]</scope>
    <source>
        <strain evidence="2">cv. Niubang</strain>
    </source>
</reference>
<keyword evidence="2" id="KW-1185">Reference proteome</keyword>
<comment type="caution">
    <text evidence="1">The sequence shown here is derived from an EMBL/GenBank/DDBJ whole genome shotgun (WGS) entry which is preliminary data.</text>
</comment>
<reference evidence="2" key="1">
    <citation type="journal article" date="2022" name="Mol. Ecol. Resour.">
        <title>The genomes of chicory, endive, great burdock and yacon provide insights into Asteraceae palaeo-polyploidization history and plant inulin production.</title>
        <authorList>
            <person name="Fan W."/>
            <person name="Wang S."/>
            <person name="Wang H."/>
            <person name="Wang A."/>
            <person name="Jiang F."/>
            <person name="Liu H."/>
            <person name="Zhao H."/>
            <person name="Xu D."/>
            <person name="Zhang Y."/>
        </authorList>
    </citation>
    <scope>NUCLEOTIDE SEQUENCE [LARGE SCALE GENOMIC DNA]</scope>
    <source>
        <strain evidence="2">cv. Niubang</strain>
    </source>
</reference>
<proteinExistence type="predicted"/>
<name>A0ACB9EJN1_ARCLA</name>
<organism evidence="1 2">
    <name type="scientific">Arctium lappa</name>
    <name type="common">Greater burdock</name>
    <name type="synonym">Lappa major</name>
    <dbReference type="NCBI Taxonomy" id="4217"/>
    <lineage>
        <taxon>Eukaryota</taxon>
        <taxon>Viridiplantae</taxon>
        <taxon>Streptophyta</taxon>
        <taxon>Embryophyta</taxon>
        <taxon>Tracheophyta</taxon>
        <taxon>Spermatophyta</taxon>
        <taxon>Magnoliopsida</taxon>
        <taxon>eudicotyledons</taxon>
        <taxon>Gunneridae</taxon>
        <taxon>Pentapetalae</taxon>
        <taxon>asterids</taxon>
        <taxon>campanulids</taxon>
        <taxon>Asterales</taxon>
        <taxon>Asteraceae</taxon>
        <taxon>Carduoideae</taxon>
        <taxon>Cardueae</taxon>
        <taxon>Arctiinae</taxon>
        <taxon>Arctium</taxon>
    </lineage>
</organism>